<accession>A0A7L4UP94</accession>
<evidence type="ECO:0000313" key="2">
    <source>
        <dbReference type="Proteomes" id="UP000251835"/>
    </source>
</evidence>
<reference evidence="1 2" key="1">
    <citation type="submission" date="2018-05" db="EMBL/GenBank/DDBJ databases">
        <title>Genomic Encyclopedia of Type Strains, Phase IV (KMG-IV): sequencing the most valuable type-strain genomes for metagenomic binning, comparative biology and taxonomic classification.</title>
        <authorList>
            <person name="Goeker M."/>
        </authorList>
    </citation>
    <scope>NUCLEOTIDE SEQUENCE [LARGE SCALE GENOMIC DNA]</scope>
    <source>
        <strain evidence="1 2">DSM 28579</strain>
    </source>
</reference>
<evidence type="ECO:0000313" key="1">
    <source>
        <dbReference type="EMBL" id="PVX50990.1"/>
    </source>
</evidence>
<organism evidence="1 2">
    <name type="scientific">Balneicella halophila</name>
    <dbReference type="NCBI Taxonomy" id="1537566"/>
    <lineage>
        <taxon>Bacteria</taxon>
        <taxon>Pseudomonadati</taxon>
        <taxon>Bacteroidota</taxon>
        <taxon>Bacteroidia</taxon>
        <taxon>Bacteroidales</taxon>
        <taxon>Balneicellaceae</taxon>
        <taxon>Balneicella</taxon>
    </lineage>
</organism>
<proteinExistence type="predicted"/>
<dbReference type="EMBL" id="QENZ01000004">
    <property type="protein sequence ID" value="PVX50990.1"/>
    <property type="molecule type" value="Genomic_DNA"/>
</dbReference>
<protein>
    <submittedName>
        <fullName evidence="1">Uncharacterized protein</fullName>
    </submittedName>
</protein>
<dbReference type="Proteomes" id="UP000251835">
    <property type="component" value="Unassembled WGS sequence"/>
</dbReference>
<name>A0A7L4UP94_BALHA</name>
<comment type="caution">
    <text evidence="1">The sequence shown here is derived from an EMBL/GenBank/DDBJ whole genome shotgun (WGS) entry which is preliminary data.</text>
</comment>
<sequence>MLRGLCFVLKYGKCELLLVFKNRVFLLLENLKPKNKVYETFPACVAHSFNFQFNKS</sequence>
<dbReference type="AlphaFoldDB" id="A0A7L4UP94"/>
<keyword evidence="2" id="KW-1185">Reference proteome</keyword>
<gene>
    <name evidence="1" type="ORF">C7377_1320</name>
</gene>